<protein>
    <recommendedName>
        <fullName evidence="4">AA1-like domain-containing protein</fullName>
    </recommendedName>
</protein>
<dbReference type="AlphaFoldDB" id="A0A316UYV8"/>
<feature type="chain" id="PRO_5016248828" description="AA1-like domain-containing protein" evidence="1">
    <location>
        <begin position="27"/>
        <end position="147"/>
    </location>
</feature>
<accession>A0A316UYV8</accession>
<dbReference type="Proteomes" id="UP000245884">
    <property type="component" value="Unassembled WGS sequence"/>
</dbReference>
<keyword evidence="1" id="KW-0732">Signal</keyword>
<sequence>MLLLQLLSPLCFATLVLFLVGDPATAASISTVAERADCSTAYHIITLDGNFKYWKFTSLNSTAGQNYHNKICSGGAEGYLHSKPKVEGNFIGRLFMHCSTGKEGYIDFGFRARGLSIAKPSGAVYGHFSGNPSTFNVGYYAICNYTA</sequence>
<feature type="signal peptide" evidence="1">
    <location>
        <begin position="1"/>
        <end position="26"/>
    </location>
</feature>
<evidence type="ECO:0008006" key="4">
    <source>
        <dbReference type="Google" id="ProtNLM"/>
    </source>
</evidence>
<keyword evidence="3" id="KW-1185">Reference proteome</keyword>
<evidence type="ECO:0000256" key="1">
    <source>
        <dbReference type="SAM" id="SignalP"/>
    </source>
</evidence>
<name>A0A316UYV8_9BASI</name>
<proteinExistence type="predicted"/>
<organism evidence="2 3">
    <name type="scientific">Jaminaea rosea</name>
    <dbReference type="NCBI Taxonomy" id="1569628"/>
    <lineage>
        <taxon>Eukaryota</taxon>
        <taxon>Fungi</taxon>
        <taxon>Dikarya</taxon>
        <taxon>Basidiomycota</taxon>
        <taxon>Ustilaginomycotina</taxon>
        <taxon>Exobasidiomycetes</taxon>
        <taxon>Microstromatales</taxon>
        <taxon>Microstromatales incertae sedis</taxon>
        <taxon>Jaminaea</taxon>
    </lineage>
</organism>
<dbReference type="GeneID" id="37025805"/>
<dbReference type="EMBL" id="KZ819662">
    <property type="protein sequence ID" value="PWN29978.1"/>
    <property type="molecule type" value="Genomic_DNA"/>
</dbReference>
<evidence type="ECO:0000313" key="3">
    <source>
        <dbReference type="Proteomes" id="UP000245884"/>
    </source>
</evidence>
<dbReference type="RefSeq" id="XP_025364590.1">
    <property type="nucleotide sequence ID" value="XM_025503982.1"/>
</dbReference>
<evidence type="ECO:0000313" key="2">
    <source>
        <dbReference type="EMBL" id="PWN29978.1"/>
    </source>
</evidence>
<reference evidence="2 3" key="1">
    <citation type="journal article" date="2018" name="Mol. Biol. Evol.">
        <title>Broad Genomic Sampling Reveals a Smut Pathogenic Ancestry of the Fungal Clade Ustilaginomycotina.</title>
        <authorList>
            <person name="Kijpornyongpan T."/>
            <person name="Mondo S.J."/>
            <person name="Barry K."/>
            <person name="Sandor L."/>
            <person name="Lee J."/>
            <person name="Lipzen A."/>
            <person name="Pangilinan J."/>
            <person name="LaButti K."/>
            <person name="Hainaut M."/>
            <person name="Henrissat B."/>
            <person name="Grigoriev I.V."/>
            <person name="Spatafora J.W."/>
            <person name="Aime M.C."/>
        </authorList>
    </citation>
    <scope>NUCLEOTIDE SEQUENCE [LARGE SCALE GENOMIC DNA]</scope>
    <source>
        <strain evidence="2 3">MCA 5214</strain>
    </source>
</reference>
<gene>
    <name evidence="2" type="ORF">BDZ90DRAFT_2075</name>
</gene>